<dbReference type="AlphaFoldDB" id="A0A1F5YCR1"/>
<reference evidence="2 3" key="1">
    <citation type="journal article" date="2016" name="Nat. Commun.">
        <title>Thousands of microbial genomes shed light on interconnected biogeochemical processes in an aquifer system.</title>
        <authorList>
            <person name="Anantharaman K."/>
            <person name="Brown C.T."/>
            <person name="Hug L.A."/>
            <person name="Sharon I."/>
            <person name="Castelle C.J."/>
            <person name="Probst A.J."/>
            <person name="Thomas B.C."/>
            <person name="Singh A."/>
            <person name="Wilkins M.J."/>
            <person name="Karaoz U."/>
            <person name="Brodie E.L."/>
            <person name="Williams K.H."/>
            <person name="Hubbard S.S."/>
            <person name="Banfield J.F."/>
        </authorList>
    </citation>
    <scope>NUCLEOTIDE SEQUENCE [LARGE SCALE GENOMIC DNA]</scope>
</reference>
<dbReference type="EMBL" id="MFIW01000045">
    <property type="protein sequence ID" value="OGF97852.1"/>
    <property type="molecule type" value="Genomic_DNA"/>
</dbReference>
<protein>
    <submittedName>
        <fullName evidence="2">Uncharacterized protein</fullName>
    </submittedName>
</protein>
<comment type="caution">
    <text evidence="2">The sequence shown here is derived from an EMBL/GenBank/DDBJ whole genome shotgun (WGS) entry which is preliminary data.</text>
</comment>
<evidence type="ECO:0000256" key="1">
    <source>
        <dbReference type="SAM" id="MobiDB-lite"/>
    </source>
</evidence>
<proteinExistence type="predicted"/>
<sequence>MTEEKISLYEQGQLIVAAVRLLTHRDKKMPTASEISGLTGFPMEITLHLCHRLLDMGALHAVKGAFDDRYCVADHLKVEDLPRTVDPGEMVREIEKFRAERTGKQRKMEEMFSKKEFEREKDRHQKELEEKFKGFAGKKPSSPPDTLNHPPGKGEPTS</sequence>
<dbReference type="Proteomes" id="UP000179034">
    <property type="component" value="Unassembled WGS sequence"/>
</dbReference>
<evidence type="ECO:0000313" key="2">
    <source>
        <dbReference type="EMBL" id="OGF97852.1"/>
    </source>
</evidence>
<gene>
    <name evidence="2" type="ORF">A2Z06_04045</name>
</gene>
<organism evidence="2 3">
    <name type="scientific">Candidatus Glassbacteria bacterium RBG_16_58_8</name>
    <dbReference type="NCBI Taxonomy" id="1817866"/>
    <lineage>
        <taxon>Bacteria</taxon>
        <taxon>Candidatus Glassiibacteriota</taxon>
    </lineage>
</organism>
<evidence type="ECO:0000313" key="3">
    <source>
        <dbReference type="Proteomes" id="UP000179034"/>
    </source>
</evidence>
<name>A0A1F5YCR1_9BACT</name>
<feature type="compositionally biased region" description="Basic and acidic residues" evidence="1">
    <location>
        <begin position="101"/>
        <end position="133"/>
    </location>
</feature>
<accession>A0A1F5YCR1</accession>
<feature type="region of interest" description="Disordered" evidence="1">
    <location>
        <begin position="101"/>
        <end position="158"/>
    </location>
</feature>